<evidence type="ECO:0000256" key="1">
    <source>
        <dbReference type="ARBA" id="ARBA00008416"/>
    </source>
</evidence>
<dbReference type="PIRSF" id="PIRSF006232">
    <property type="entry name" value="Pirin"/>
    <property type="match status" value="1"/>
</dbReference>
<dbReference type="EMBL" id="BMXR01000005">
    <property type="protein sequence ID" value="GGX55390.1"/>
    <property type="molecule type" value="Genomic_DNA"/>
</dbReference>
<dbReference type="PANTHER" id="PTHR43212:SF3">
    <property type="entry name" value="QUERCETIN 2,3-DIOXYGENASE"/>
    <property type="match status" value="1"/>
</dbReference>
<dbReference type="CDD" id="cd02910">
    <property type="entry name" value="cupin_Yhhw_N"/>
    <property type="match status" value="1"/>
</dbReference>
<keyword evidence="2" id="KW-0408">Iron</keyword>
<evidence type="ECO:0000256" key="2">
    <source>
        <dbReference type="PIRSR" id="PIRSR006232-1"/>
    </source>
</evidence>
<gene>
    <name evidence="6" type="ORF">GCM10007392_23830</name>
</gene>
<dbReference type="Pfam" id="PF17954">
    <property type="entry name" value="Pirin_C_2"/>
    <property type="match status" value="1"/>
</dbReference>
<feature type="binding site" evidence="2">
    <location>
        <position position="101"/>
    </location>
    <ligand>
        <name>Fe cation</name>
        <dbReference type="ChEBI" id="CHEBI:24875"/>
    </ligand>
</feature>
<dbReference type="InterPro" id="IPR012093">
    <property type="entry name" value="Pirin"/>
</dbReference>
<organism evidence="6 7">
    <name type="scientific">Saccharospirillum salsuginis</name>
    <dbReference type="NCBI Taxonomy" id="418750"/>
    <lineage>
        <taxon>Bacteria</taxon>
        <taxon>Pseudomonadati</taxon>
        <taxon>Pseudomonadota</taxon>
        <taxon>Gammaproteobacteria</taxon>
        <taxon>Oceanospirillales</taxon>
        <taxon>Saccharospirillaceae</taxon>
        <taxon>Saccharospirillum</taxon>
    </lineage>
</organism>
<dbReference type="AlphaFoldDB" id="A0A918KBG5"/>
<reference evidence="6" key="1">
    <citation type="journal article" date="2014" name="Int. J. Syst. Evol. Microbiol.">
        <title>Complete genome sequence of Corynebacterium casei LMG S-19264T (=DSM 44701T), isolated from a smear-ripened cheese.</title>
        <authorList>
            <consortium name="US DOE Joint Genome Institute (JGI-PGF)"/>
            <person name="Walter F."/>
            <person name="Albersmeier A."/>
            <person name="Kalinowski J."/>
            <person name="Ruckert C."/>
        </authorList>
    </citation>
    <scope>NUCLEOTIDE SEQUENCE</scope>
    <source>
        <strain evidence="6">KCTC 22169</strain>
    </source>
</reference>
<comment type="cofactor">
    <cofactor evidence="2">
        <name>Fe cation</name>
        <dbReference type="ChEBI" id="CHEBI:24875"/>
    </cofactor>
    <text evidence="2">Binds 1 Fe cation per subunit.</text>
</comment>
<feature type="binding site" evidence="2">
    <location>
        <position position="59"/>
    </location>
    <ligand>
        <name>Fe cation</name>
        <dbReference type="ChEBI" id="CHEBI:24875"/>
    </ligand>
</feature>
<dbReference type="InterPro" id="IPR011051">
    <property type="entry name" value="RmlC_Cupin_sf"/>
</dbReference>
<dbReference type="RefSeq" id="WP_189608824.1">
    <property type="nucleotide sequence ID" value="NZ_BMXR01000005.1"/>
</dbReference>
<feature type="domain" description="Quercetin 2,3-dioxygenase C-terminal cupin" evidence="5">
    <location>
        <begin position="173"/>
        <end position="223"/>
    </location>
</feature>
<evidence type="ECO:0008006" key="8">
    <source>
        <dbReference type="Google" id="ProtNLM"/>
    </source>
</evidence>
<comment type="similarity">
    <text evidence="1 3">Belongs to the pirin family.</text>
</comment>
<dbReference type="InterPro" id="IPR041602">
    <property type="entry name" value="Quercetinase_C"/>
</dbReference>
<reference evidence="6" key="2">
    <citation type="submission" date="2020-09" db="EMBL/GenBank/DDBJ databases">
        <authorList>
            <person name="Sun Q."/>
            <person name="Kim S."/>
        </authorList>
    </citation>
    <scope>NUCLEOTIDE SEQUENCE</scope>
    <source>
        <strain evidence="6">KCTC 22169</strain>
    </source>
</reference>
<keyword evidence="2" id="KW-0479">Metal-binding</keyword>
<sequence>MIYKRPAADRGRASFGWLLSRHSFSFGHYYDPEHMGLSVLRVINDDRVNPGAGFETHGHRDMEILSYVLDGTIEHRDSLGHTQRIEAGEFQIMSAGTGVLHSEYNASATEPLHFLQIWLLPNEKGVEPRYDQKAFEKRPGGTPILHPTEDGALRAHTDGRLWRYRGGEDWIFKPEGKKVYVHGVDGLITANGEIIGPGDGAAFDDATVEFKGDHHAEVLVFDLP</sequence>
<feature type="binding site" evidence="2">
    <location>
        <position position="57"/>
    </location>
    <ligand>
        <name>Fe cation</name>
        <dbReference type="ChEBI" id="CHEBI:24875"/>
    </ligand>
</feature>
<dbReference type="InterPro" id="IPR003829">
    <property type="entry name" value="Pirin_N_dom"/>
</dbReference>
<dbReference type="SUPFAM" id="SSF51182">
    <property type="entry name" value="RmlC-like cupins"/>
    <property type="match status" value="1"/>
</dbReference>
<evidence type="ECO:0000256" key="3">
    <source>
        <dbReference type="RuleBase" id="RU003457"/>
    </source>
</evidence>
<evidence type="ECO:0000259" key="5">
    <source>
        <dbReference type="Pfam" id="PF17954"/>
    </source>
</evidence>
<proteinExistence type="inferred from homology"/>
<dbReference type="PANTHER" id="PTHR43212">
    <property type="entry name" value="QUERCETIN 2,3-DIOXYGENASE"/>
    <property type="match status" value="1"/>
</dbReference>
<feature type="binding site" evidence="2">
    <location>
        <position position="103"/>
    </location>
    <ligand>
        <name>Fe cation</name>
        <dbReference type="ChEBI" id="CHEBI:24875"/>
    </ligand>
</feature>
<dbReference type="InterPro" id="IPR014710">
    <property type="entry name" value="RmlC-like_jellyroll"/>
</dbReference>
<feature type="domain" description="Pirin N-terminal" evidence="4">
    <location>
        <begin position="13"/>
        <end position="119"/>
    </location>
</feature>
<name>A0A918KBG5_9GAMM</name>
<dbReference type="Pfam" id="PF02678">
    <property type="entry name" value="Pirin"/>
    <property type="match status" value="1"/>
</dbReference>
<protein>
    <recommendedName>
        <fullName evidence="8">Pirin family protein</fullName>
    </recommendedName>
</protein>
<dbReference type="Proteomes" id="UP000626148">
    <property type="component" value="Unassembled WGS sequence"/>
</dbReference>
<accession>A0A918KBG5</accession>
<dbReference type="Gene3D" id="2.60.120.10">
    <property type="entry name" value="Jelly Rolls"/>
    <property type="match status" value="2"/>
</dbReference>
<evidence type="ECO:0000313" key="6">
    <source>
        <dbReference type="EMBL" id="GGX55390.1"/>
    </source>
</evidence>
<evidence type="ECO:0000313" key="7">
    <source>
        <dbReference type="Proteomes" id="UP000626148"/>
    </source>
</evidence>
<dbReference type="GO" id="GO:0046872">
    <property type="term" value="F:metal ion binding"/>
    <property type="evidence" value="ECO:0007669"/>
    <property type="project" value="UniProtKB-KW"/>
</dbReference>
<keyword evidence="7" id="KW-1185">Reference proteome</keyword>
<evidence type="ECO:0000259" key="4">
    <source>
        <dbReference type="Pfam" id="PF02678"/>
    </source>
</evidence>
<comment type="caution">
    <text evidence="6">The sequence shown here is derived from an EMBL/GenBank/DDBJ whole genome shotgun (WGS) entry which is preliminary data.</text>
</comment>